<dbReference type="Gene3D" id="1.10.150.50">
    <property type="entry name" value="Transcription Factor, Ets-1"/>
    <property type="match status" value="1"/>
</dbReference>
<protein>
    <submittedName>
        <fullName evidence="1">P-loop containing nucleoside triphosphate hydrolase protein</fullName>
    </submittedName>
</protein>
<organism evidence="1 2">
    <name type="scientific">Rhizophagus clarus</name>
    <dbReference type="NCBI Taxonomy" id="94130"/>
    <lineage>
        <taxon>Eukaryota</taxon>
        <taxon>Fungi</taxon>
        <taxon>Fungi incertae sedis</taxon>
        <taxon>Mucoromycota</taxon>
        <taxon>Glomeromycotina</taxon>
        <taxon>Glomeromycetes</taxon>
        <taxon>Glomerales</taxon>
        <taxon>Glomeraceae</taxon>
        <taxon>Rhizophagus</taxon>
    </lineage>
</organism>
<accession>A0A8H3KTH3</accession>
<comment type="caution">
    <text evidence="1">The sequence shown here is derived from an EMBL/GenBank/DDBJ whole genome shotgun (WGS) entry which is preliminary data.</text>
</comment>
<dbReference type="SUPFAM" id="SSF47769">
    <property type="entry name" value="SAM/Pointed domain"/>
    <property type="match status" value="1"/>
</dbReference>
<dbReference type="AlphaFoldDB" id="A0A8H3KTH3"/>
<reference evidence="1" key="1">
    <citation type="submission" date="2019-10" db="EMBL/GenBank/DDBJ databases">
        <title>Conservation and host-specific expression of non-tandemly repeated heterogenous ribosome RNA gene in arbuscular mycorrhizal fungi.</title>
        <authorList>
            <person name="Maeda T."/>
            <person name="Kobayashi Y."/>
            <person name="Nakagawa T."/>
            <person name="Ezawa T."/>
            <person name="Yamaguchi K."/>
            <person name="Bino T."/>
            <person name="Nishimoto Y."/>
            <person name="Shigenobu S."/>
            <person name="Kawaguchi M."/>
        </authorList>
    </citation>
    <scope>NUCLEOTIDE SEQUENCE</scope>
    <source>
        <strain evidence="1">HR1</strain>
    </source>
</reference>
<gene>
    <name evidence="1" type="ORF">RCL2_000126800</name>
</gene>
<dbReference type="Proteomes" id="UP000615446">
    <property type="component" value="Unassembled WGS sequence"/>
</dbReference>
<dbReference type="InterPro" id="IPR013761">
    <property type="entry name" value="SAM/pointed_sf"/>
</dbReference>
<evidence type="ECO:0000313" key="1">
    <source>
        <dbReference type="EMBL" id="GES73753.1"/>
    </source>
</evidence>
<sequence>MAFSIDFNTEQLVSFLHVQDIGLDSDDLDLLKDEKINGRSFLLLTQDLLLTMGFKMGPIICILELISSLKKESNSSGGRLDYFQIFSVEQWSKDHFINWISKKDQTPYRNDNHFFVTLIGLLKDDSLLSARSRSIIKDLFLQRKKAFTRRCISSWSCSNHLVVDSQCNNKIPRESVYDAEMYHILVNWLKLTHHINIVSQWHLNHIGKDGDPHHLYCDFAIKFNSSTFPIAILELVVTASSADLKRHYIRIFEYASQLCPDEIWI</sequence>
<keyword evidence="1" id="KW-0378">Hydrolase</keyword>
<dbReference type="GO" id="GO:0016787">
    <property type="term" value="F:hydrolase activity"/>
    <property type="evidence" value="ECO:0007669"/>
    <property type="project" value="UniProtKB-KW"/>
</dbReference>
<dbReference type="OrthoDB" id="2440502at2759"/>
<dbReference type="EMBL" id="BLAL01000011">
    <property type="protein sequence ID" value="GES73753.1"/>
    <property type="molecule type" value="Genomic_DNA"/>
</dbReference>
<name>A0A8H3KTH3_9GLOM</name>
<evidence type="ECO:0000313" key="2">
    <source>
        <dbReference type="Proteomes" id="UP000615446"/>
    </source>
</evidence>
<proteinExistence type="predicted"/>